<dbReference type="InterPro" id="IPR011764">
    <property type="entry name" value="Biotin_carboxylation_dom"/>
</dbReference>
<dbReference type="InterPro" id="IPR005479">
    <property type="entry name" value="CPAse_ATP-bd"/>
</dbReference>
<feature type="region of interest" description="Disordered" evidence="7">
    <location>
        <begin position="639"/>
        <end position="822"/>
    </location>
</feature>
<dbReference type="Gene3D" id="3.30.470.20">
    <property type="entry name" value="ATP-grasp fold, B domain"/>
    <property type="match status" value="1"/>
</dbReference>
<dbReference type="FunFam" id="2.40.50.100:FF:000003">
    <property type="entry name" value="Acetyl-CoA carboxylase biotin carboxyl carrier protein"/>
    <property type="match status" value="1"/>
</dbReference>
<reference evidence="11 12" key="1">
    <citation type="submission" date="2019-09" db="EMBL/GenBank/DDBJ databases">
        <title>Screening of Novel Bioactive Compounds from Soil-Associated.</title>
        <authorList>
            <person name="Gong X."/>
        </authorList>
    </citation>
    <scope>NUCLEOTIDE SEQUENCE [LARGE SCALE GENOMIC DNA]</scope>
    <source>
        <strain evidence="11 12">Gxj-6</strain>
    </source>
</reference>
<dbReference type="InterPro" id="IPR011054">
    <property type="entry name" value="Rudment_hybrid_motif"/>
</dbReference>
<evidence type="ECO:0000256" key="1">
    <source>
        <dbReference type="ARBA" id="ARBA00001953"/>
    </source>
</evidence>
<evidence type="ECO:0000256" key="6">
    <source>
        <dbReference type="PROSITE-ProRule" id="PRU00409"/>
    </source>
</evidence>
<evidence type="ECO:0000259" key="9">
    <source>
        <dbReference type="PROSITE" id="PS50975"/>
    </source>
</evidence>
<name>A0A5J5K7Q1_9ACTN</name>
<comment type="caution">
    <text evidence="11">The sequence shown here is derived from an EMBL/GenBank/DDBJ whole genome shotgun (WGS) entry which is preliminary data.</text>
</comment>
<dbReference type="GO" id="GO:0004075">
    <property type="term" value="F:biotin carboxylase activity"/>
    <property type="evidence" value="ECO:0007669"/>
    <property type="project" value="UniProtKB-EC"/>
</dbReference>
<keyword evidence="2" id="KW-0436">Ligase</keyword>
<dbReference type="InterPro" id="IPR048429">
    <property type="entry name" value="MCC_alpha_BT"/>
</dbReference>
<dbReference type="InterPro" id="IPR001882">
    <property type="entry name" value="Biotin_BS"/>
</dbReference>
<evidence type="ECO:0000259" key="8">
    <source>
        <dbReference type="PROSITE" id="PS50968"/>
    </source>
</evidence>
<keyword evidence="12" id="KW-1185">Reference proteome</keyword>
<accession>A0A5J5K7Q1</accession>
<dbReference type="InterPro" id="IPR050856">
    <property type="entry name" value="Biotin_carboxylase_complex"/>
</dbReference>
<dbReference type="InterPro" id="IPR005481">
    <property type="entry name" value="BC-like_N"/>
</dbReference>
<dbReference type="PROSITE" id="PS50968">
    <property type="entry name" value="BIOTINYL_LIPOYL"/>
    <property type="match status" value="1"/>
</dbReference>
<evidence type="ECO:0000313" key="11">
    <source>
        <dbReference type="EMBL" id="KAA9380486.1"/>
    </source>
</evidence>
<dbReference type="SUPFAM" id="SSF52440">
    <property type="entry name" value="PreATP-grasp domain"/>
    <property type="match status" value="1"/>
</dbReference>
<dbReference type="GO" id="GO:0046872">
    <property type="term" value="F:metal ion binding"/>
    <property type="evidence" value="ECO:0007669"/>
    <property type="project" value="InterPro"/>
</dbReference>
<keyword evidence="4 6" id="KW-0067">ATP-binding</keyword>
<dbReference type="Pfam" id="PF00364">
    <property type="entry name" value="Biotin_lipoyl"/>
    <property type="match status" value="1"/>
</dbReference>
<feature type="compositionally biased region" description="Low complexity" evidence="7">
    <location>
        <begin position="791"/>
        <end position="800"/>
    </location>
</feature>
<dbReference type="InterPro" id="IPR005482">
    <property type="entry name" value="Biotin_COase_C"/>
</dbReference>
<evidence type="ECO:0000256" key="4">
    <source>
        <dbReference type="ARBA" id="ARBA00022840"/>
    </source>
</evidence>
<dbReference type="CDD" id="cd06850">
    <property type="entry name" value="biotinyl_domain"/>
    <property type="match status" value="1"/>
</dbReference>
<protein>
    <submittedName>
        <fullName evidence="11">ATP-grasp domain-containing protein</fullName>
    </submittedName>
</protein>
<evidence type="ECO:0000256" key="7">
    <source>
        <dbReference type="SAM" id="MobiDB-lite"/>
    </source>
</evidence>
<dbReference type="PROSITE" id="PS50975">
    <property type="entry name" value="ATP_GRASP"/>
    <property type="match status" value="1"/>
</dbReference>
<organism evidence="11 12">
    <name type="scientific">Microbispora cellulosiformans</name>
    <dbReference type="NCBI Taxonomy" id="2614688"/>
    <lineage>
        <taxon>Bacteria</taxon>
        <taxon>Bacillati</taxon>
        <taxon>Actinomycetota</taxon>
        <taxon>Actinomycetes</taxon>
        <taxon>Streptosporangiales</taxon>
        <taxon>Streptosporangiaceae</taxon>
        <taxon>Microbispora</taxon>
    </lineage>
</organism>
<dbReference type="InterPro" id="IPR011053">
    <property type="entry name" value="Single_hybrid_motif"/>
</dbReference>
<evidence type="ECO:0000256" key="3">
    <source>
        <dbReference type="ARBA" id="ARBA00022741"/>
    </source>
</evidence>
<proteinExistence type="predicted"/>
<dbReference type="SUPFAM" id="SSF56059">
    <property type="entry name" value="Glutathione synthetase ATP-binding domain-like"/>
    <property type="match status" value="1"/>
</dbReference>
<keyword evidence="3 6" id="KW-0547">Nucleotide-binding</keyword>
<evidence type="ECO:0000256" key="5">
    <source>
        <dbReference type="ARBA" id="ARBA00023267"/>
    </source>
</evidence>
<dbReference type="Pfam" id="PF02786">
    <property type="entry name" value="CPSase_L_D2"/>
    <property type="match status" value="1"/>
</dbReference>
<feature type="domain" description="Lipoyl-binding" evidence="8">
    <location>
        <begin position="569"/>
        <end position="644"/>
    </location>
</feature>
<evidence type="ECO:0000259" key="10">
    <source>
        <dbReference type="PROSITE" id="PS50979"/>
    </source>
</evidence>
<dbReference type="Gene3D" id="2.40.50.100">
    <property type="match status" value="1"/>
</dbReference>
<evidence type="ECO:0000313" key="12">
    <source>
        <dbReference type="Proteomes" id="UP000327011"/>
    </source>
</evidence>
<dbReference type="PANTHER" id="PTHR18866">
    <property type="entry name" value="CARBOXYLASE:PYRUVATE/ACETYL-COA/PROPIONYL-COA CARBOXYLASE"/>
    <property type="match status" value="1"/>
</dbReference>
<dbReference type="InterPro" id="IPR000089">
    <property type="entry name" value="Biotin_lipoyl"/>
</dbReference>
<keyword evidence="5" id="KW-0092">Biotin</keyword>
<sequence length="822" mass="85072">MIGRLLVANRGEIARRVFRTCRELGVETVAVFSDADADAPHVAEADQAVRLGAPLAYLDPDRLVEAARRSGADAVHPGYGFLSEHAGFARAVLDAGLTWIGPSPEAVAAMGTKIEAKALMAEAGVPVLPTIPLSPDATPQLTLPVLVKASAGGGGRGMRVVRDPAGLAEAVASARREALSAFGDGTLFAEPLQEGARHIEVQILADEHGTVWALGERECSIQRRHQKVIEEAPSPAVTPELRRELSDAAIRAARAIGYTGAGTVEFLVSDEGFFFLEMNTRLQVEHPVTECVYGVDLVRLQIEVAEGARLAALPPSPVGHAIEARLYAEDAEGRPQSGVLHRFEIPGVDGEFGLGARLRLDSGVVSGGEVGVHYDPMLAKVVSYGGDRAEAARRLAHALARARIHGLTTNRDILVGVLRHPDFLSGALDTGFLDRRPVPATLAGPGAVRLSALAAALAGAAANRAAARRDGVLGGLPSGWRNVPSQPRRTAYDAEDGGRLEIAYRLTRDGLRAEGFEDVALVSAEPGRVVLETDGLRHAFEVAAYPGVVHVDSPLGPVRLVPVERLPEPAARTSPGALPAPMPGTVLRVEVKPGDVVEAGQPVVVLEAMKMEHLIVAPASGTVAALHVAPGARVEAGAPLADIEPEREPETTHAPKTTSAPETPAPETAPAAETTRVTDGAPDIEAYEAAPTEAHSEARAEPPAPPAGTTPAEARTEGHAEARISAGVELPAPPANAIPAPALGQAPVDATDPARGWAAGQDGGTGENPRLDTRGDFPMDTDPGPPPGAGMPPSGAVPGAEQGSHSSGADPGTAPSGEVGQR</sequence>
<dbReference type="SUPFAM" id="SSF51230">
    <property type="entry name" value="Single hybrid motif"/>
    <property type="match status" value="1"/>
</dbReference>
<comment type="cofactor">
    <cofactor evidence="1">
        <name>biotin</name>
        <dbReference type="ChEBI" id="CHEBI:57586"/>
    </cofactor>
</comment>
<gene>
    <name evidence="11" type="ORF">F5972_04880</name>
</gene>
<evidence type="ECO:0000256" key="2">
    <source>
        <dbReference type="ARBA" id="ARBA00022598"/>
    </source>
</evidence>
<dbReference type="EMBL" id="VYTZ01000002">
    <property type="protein sequence ID" value="KAA9380486.1"/>
    <property type="molecule type" value="Genomic_DNA"/>
</dbReference>
<dbReference type="PROSITE" id="PS00867">
    <property type="entry name" value="CPSASE_2"/>
    <property type="match status" value="1"/>
</dbReference>
<dbReference type="SMART" id="SM00878">
    <property type="entry name" value="Biotin_carb_C"/>
    <property type="match status" value="1"/>
</dbReference>
<dbReference type="InterPro" id="IPR016185">
    <property type="entry name" value="PreATP-grasp_dom_sf"/>
</dbReference>
<dbReference type="PROSITE" id="PS50979">
    <property type="entry name" value="BC"/>
    <property type="match status" value="1"/>
</dbReference>
<feature type="compositionally biased region" description="Basic and acidic residues" evidence="7">
    <location>
        <begin position="644"/>
        <end position="653"/>
    </location>
</feature>
<dbReference type="Pfam" id="PF02785">
    <property type="entry name" value="Biotin_carb_C"/>
    <property type="match status" value="1"/>
</dbReference>
<dbReference type="PANTHER" id="PTHR18866:SF126">
    <property type="entry name" value="BIOTIN CARBOXYLASE"/>
    <property type="match status" value="1"/>
</dbReference>
<feature type="domain" description="ATP-grasp" evidence="9">
    <location>
        <begin position="117"/>
        <end position="306"/>
    </location>
</feature>
<dbReference type="GO" id="GO:0005524">
    <property type="term" value="F:ATP binding"/>
    <property type="evidence" value="ECO:0007669"/>
    <property type="project" value="UniProtKB-UniRule"/>
</dbReference>
<feature type="compositionally biased region" description="Low complexity" evidence="7">
    <location>
        <begin position="654"/>
        <end position="675"/>
    </location>
</feature>
<dbReference type="SUPFAM" id="SSF51246">
    <property type="entry name" value="Rudiment single hybrid motif"/>
    <property type="match status" value="1"/>
</dbReference>
<dbReference type="Proteomes" id="UP000327011">
    <property type="component" value="Unassembled WGS sequence"/>
</dbReference>
<dbReference type="AlphaFoldDB" id="A0A5J5K7Q1"/>
<dbReference type="Pfam" id="PF21139">
    <property type="entry name" value="BT_MCC_alpha"/>
    <property type="match status" value="1"/>
</dbReference>
<dbReference type="PROSITE" id="PS00188">
    <property type="entry name" value="BIOTIN"/>
    <property type="match status" value="1"/>
</dbReference>
<feature type="domain" description="Biotin carboxylation" evidence="10">
    <location>
        <begin position="1"/>
        <end position="438"/>
    </location>
</feature>
<dbReference type="Pfam" id="PF00289">
    <property type="entry name" value="Biotin_carb_N"/>
    <property type="match status" value="1"/>
</dbReference>
<dbReference type="InterPro" id="IPR011761">
    <property type="entry name" value="ATP-grasp"/>
</dbReference>